<feature type="transmembrane region" description="Helical" evidence="8">
    <location>
        <begin position="352"/>
        <end position="369"/>
    </location>
</feature>
<dbReference type="EMBL" id="FN654353">
    <property type="protein sequence ID" value="CBY32450.1"/>
    <property type="molecule type" value="Genomic_DNA"/>
</dbReference>
<keyword evidence="3" id="KW-0813">Transport</keyword>
<feature type="transmembrane region" description="Helical" evidence="8">
    <location>
        <begin position="138"/>
        <end position="157"/>
    </location>
</feature>
<name>E4YA63_OIKDI</name>
<evidence type="ECO:0000259" key="9">
    <source>
        <dbReference type="Pfam" id="PF00909"/>
    </source>
</evidence>
<dbReference type="InterPro" id="IPR029020">
    <property type="entry name" value="Ammonium/urea_transptr"/>
</dbReference>
<dbReference type="Gene3D" id="1.10.3430.10">
    <property type="entry name" value="Ammonium transporter AmtB like domains"/>
    <property type="match status" value="1"/>
</dbReference>
<evidence type="ECO:0000256" key="5">
    <source>
        <dbReference type="ARBA" id="ARBA00022989"/>
    </source>
</evidence>
<keyword evidence="4 8" id="KW-0812">Transmembrane</keyword>
<feature type="domain" description="Ammonium transporter AmtB-like" evidence="9">
    <location>
        <begin position="327"/>
        <end position="516"/>
    </location>
</feature>
<feature type="transmembrane region" description="Helical" evidence="8">
    <location>
        <begin position="464"/>
        <end position="490"/>
    </location>
</feature>
<keyword evidence="7" id="KW-0924">Ammonia transport</keyword>
<dbReference type="PANTHER" id="PTHR11730">
    <property type="entry name" value="AMMONIUM TRANSPORTER"/>
    <property type="match status" value="1"/>
</dbReference>
<feature type="transmembrane region" description="Helical" evidence="8">
    <location>
        <begin position="381"/>
        <end position="403"/>
    </location>
</feature>
<dbReference type="InterPro" id="IPR018047">
    <property type="entry name" value="Ammonium_transpt_CS"/>
</dbReference>
<feature type="transmembrane region" description="Helical" evidence="8">
    <location>
        <begin position="61"/>
        <end position="81"/>
    </location>
</feature>
<dbReference type="Pfam" id="PF00909">
    <property type="entry name" value="Ammonium_transp"/>
    <property type="match status" value="2"/>
</dbReference>
<evidence type="ECO:0000256" key="8">
    <source>
        <dbReference type="SAM" id="Phobius"/>
    </source>
</evidence>
<evidence type="ECO:0000256" key="7">
    <source>
        <dbReference type="ARBA" id="ARBA00023177"/>
    </source>
</evidence>
<feature type="transmembrane region" description="Helical" evidence="8">
    <location>
        <begin position="251"/>
        <end position="271"/>
    </location>
</feature>
<dbReference type="Proteomes" id="UP000011014">
    <property type="component" value="Unassembled WGS sequence"/>
</dbReference>
<dbReference type="GO" id="GO:0005886">
    <property type="term" value="C:plasma membrane"/>
    <property type="evidence" value="ECO:0007669"/>
    <property type="project" value="TreeGrafter"/>
</dbReference>
<dbReference type="GO" id="GO:0097272">
    <property type="term" value="P:ammonium homeostasis"/>
    <property type="evidence" value="ECO:0007669"/>
    <property type="project" value="TreeGrafter"/>
</dbReference>
<reference evidence="10" key="1">
    <citation type="journal article" date="2010" name="Science">
        <title>Plasticity of animal genome architecture unmasked by rapid evolution of a pelagic tunicate.</title>
        <authorList>
            <person name="Denoeud F."/>
            <person name="Henriet S."/>
            <person name="Mungpakdee S."/>
            <person name="Aury J.M."/>
            <person name="Da Silva C."/>
            <person name="Brinkmann H."/>
            <person name="Mikhaleva J."/>
            <person name="Olsen L.C."/>
            <person name="Jubin C."/>
            <person name="Canestro C."/>
            <person name="Bouquet J.M."/>
            <person name="Danks G."/>
            <person name="Poulain J."/>
            <person name="Campsteijn C."/>
            <person name="Adamski M."/>
            <person name="Cross I."/>
            <person name="Yadetie F."/>
            <person name="Muffato M."/>
            <person name="Louis A."/>
            <person name="Butcher S."/>
            <person name="Tsagkogeorga G."/>
            <person name="Konrad A."/>
            <person name="Singh S."/>
            <person name="Jensen M.F."/>
            <person name="Cong E.H."/>
            <person name="Eikeseth-Otteraa H."/>
            <person name="Noel B."/>
            <person name="Anthouard V."/>
            <person name="Porcel B.M."/>
            <person name="Kachouri-Lafond R."/>
            <person name="Nishino A."/>
            <person name="Ugolini M."/>
            <person name="Chourrout P."/>
            <person name="Nishida H."/>
            <person name="Aasland R."/>
            <person name="Huzurbazar S."/>
            <person name="Westhof E."/>
            <person name="Delsuc F."/>
            <person name="Lehrach H."/>
            <person name="Reinhardt R."/>
            <person name="Weissenbach J."/>
            <person name="Roy S.W."/>
            <person name="Artiguenave F."/>
            <person name="Postlethwait J.H."/>
            <person name="Manak J.R."/>
            <person name="Thompson E.M."/>
            <person name="Jaillon O."/>
            <person name="Du Pasquier L."/>
            <person name="Boudinot P."/>
            <person name="Liberles D.A."/>
            <person name="Volff J.N."/>
            <person name="Philippe H."/>
            <person name="Lenhard B."/>
            <person name="Roest Crollius H."/>
            <person name="Wincker P."/>
            <person name="Chourrout D."/>
        </authorList>
    </citation>
    <scope>NUCLEOTIDE SEQUENCE [LARGE SCALE GENOMIC DNA]</scope>
</reference>
<protein>
    <recommendedName>
        <fullName evidence="9">Ammonium transporter AmtB-like domain-containing protein</fullName>
    </recommendedName>
</protein>
<dbReference type="GO" id="GO:0008519">
    <property type="term" value="F:ammonium channel activity"/>
    <property type="evidence" value="ECO:0007669"/>
    <property type="project" value="InterPro"/>
</dbReference>
<feature type="transmembrane region" description="Helical" evidence="8">
    <location>
        <begin position="27"/>
        <end position="49"/>
    </location>
</feature>
<feature type="transmembrane region" description="Helical" evidence="8">
    <location>
        <begin position="326"/>
        <end position="346"/>
    </location>
</feature>
<evidence type="ECO:0000256" key="2">
    <source>
        <dbReference type="ARBA" id="ARBA00005887"/>
    </source>
</evidence>
<evidence type="ECO:0000256" key="6">
    <source>
        <dbReference type="ARBA" id="ARBA00023136"/>
    </source>
</evidence>
<evidence type="ECO:0000256" key="3">
    <source>
        <dbReference type="ARBA" id="ARBA00022448"/>
    </source>
</evidence>
<dbReference type="SUPFAM" id="SSF111352">
    <property type="entry name" value="Ammonium transporter"/>
    <property type="match status" value="1"/>
</dbReference>
<dbReference type="InterPro" id="IPR024041">
    <property type="entry name" value="NH4_transpt_AmtB-like_dom"/>
</dbReference>
<proteinExistence type="inferred from homology"/>
<comment type="subcellular location">
    <subcellularLocation>
        <location evidence="1">Membrane</location>
        <topology evidence="1">Multi-pass membrane protein</topology>
    </subcellularLocation>
</comment>
<evidence type="ECO:0000256" key="4">
    <source>
        <dbReference type="ARBA" id="ARBA00022692"/>
    </source>
</evidence>
<dbReference type="PROSITE" id="PS01219">
    <property type="entry name" value="AMMONIUM_TRANSP"/>
    <property type="match status" value="1"/>
</dbReference>
<dbReference type="PANTHER" id="PTHR11730:SF6">
    <property type="entry name" value="AMMONIUM TRANSPORTER"/>
    <property type="match status" value="1"/>
</dbReference>
<keyword evidence="6 8" id="KW-0472">Membrane</keyword>
<feature type="domain" description="Ammonium transporter AmtB-like" evidence="9">
    <location>
        <begin position="26"/>
        <end position="301"/>
    </location>
</feature>
<feature type="transmembrane region" description="Helical" evidence="8">
    <location>
        <begin position="208"/>
        <end position="230"/>
    </location>
</feature>
<evidence type="ECO:0000256" key="1">
    <source>
        <dbReference type="ARBA" id="ARBA00004141"/>
    </source>
</evidence>
<dbReference type="AlphaFoldDB" id="E4YA63"/>
<sequence>MKKFGEGVYHDSREQDSVEEVLKSLTLVMNACMVLFMQSGFALIEAGAVRAKNVTNILIKNLLDACVGALVYWACGFAFAFGKVAVKDYETGEYSSYSYANRFIGHKHFFLSYPDYKSPSLDNYPVRVFHGGSFYGEFFFNFVFAATATTIISGALAERVEFGAYLVYGIIASGFIQPVTVHWAWSNGWLVYPPESLKLPPAVWYRDYAGGGNVHAVGGIAALVSCIFIGPRLGRFSAKTGEKVHIPGHSTPLTCLGAFILFIGFLSMVLGHGQSVAQGVTNLTLGGAASGLTSMMIVNLEPKVVDWWKYTIRKTNRSRVIKPRTFWSFLVLVDATLAGMVSMCAGCDVLEPWGAVIIGIIVGFAFYYVEHFLIHMKVDDPVGSVAVHLVGGVIGVLLAPVFAKKEHEYSWIHWKGCDYDCVSDSVNSTCLYSTSFAGDASEGKRALHPNWQNGDCLYTPFHQFAWQLVGILAILSWTIVCCIPLFFLLWKLRVLRVDADTEVRGIDIAYHGEPAYPIAAQGHGWDNEGEFSVSNLTDGKTGGGRRDVKALLNPHEAESWEGMNPEAGLVALAIAYREKYYKNPYANGICDGMEATIAPTLVLSTEF</sequence>
<accession>E4YA63</accession>
<comment type="similarity">
    <text evidence="2">Belongs to the ammonia transporter channel (TC 1.A.11.2) family.</text>
</comment>
<evidence type="ECO:0000313" key="10">
    <source>
        <dbReference type="EMBL" id="CBY32450.1"/>
    </source>
</evidence>
<feature type="transmembrane region" description="Helical" evidence="8">
    <location>
        <begin position="283"/>
        <end position="305"/>
    </location>
</feature>
<keyword evidence="5 8" id="KW-1133">Transmembrane helix</keyword>
<feature type="transmembrane region" description="Helical" evidence="8">
    <location>
        <begin position="164"/>
        <end position="185"/>
    </location>
</feature>
<organism evidence="10">
    <name type="scientific">Oikopleura dioica</name>
    <name type="common">Tunicate</name>
    <dbReference type="NCBI Taxonomy" id="34765"/>
    <lineage>
        <taxon>Eukaryota</taxon>
        <taxon>Metazoa</taxon>
        <taxon>Chordata</taxon>
        <taxon>Tunicata</taxon>
        <taxon>Appendicularia</taxon>
        <taxon>Copelata</taxon>
        <taxon>Oikopleuridae</taxon>
        <taxon>Oikopleura</taxon>
    </lineage>
</organism>
<gene>
    <name evidence="10" type="ORF">GSOID_T00030881001</name>
</gene>